<feature type="compositionally biased region" description="Acidic residues" evidence="1">
    <location>
        <begin position="60"/>
        <end position="95"/>
    </location>
</feature>
<dbReference type="Proteomes" id="UP000676079">
    <property type="component" value="Chromosome"/>
</dbReference>
<evidence type="ECO:0008006" key="5">
    <source>
        <dbReference type="Google" id="ProtNLM"/>
    </source>
</evidence>
<gene>
    <name evidence="3" type="ORF">KGD84_32055</name>
</gene>
<dbReference type="EMBL" id="CP074133">
    <property type="protein sequence ID" value="QUX22853.1"/>
    <property type="molecule type" value="Genomic_DNA"/>
</dbReference>
<feature type="signal peptide" evidence="2">
    <location>
        <begin position="1"/>
        <end position="26"/>
    </location>
</feature>
<evidence type="ECO:0000256" key="2">
    <source>
        <dbReference type="SAM" id="SignalP"/>
    </source>
</evidence>
<organism evidence="3 4">
    <name type="scientific">Nocardiopsis changdeensis</name>
    <dbReference type="NCBI Taxonomy" id="2831969"/>
    <lineage>
        <taxon>Bacteria</taxon>
        <taxon>Bacillati</taxon>
        <taxon>Actinomycetota</taxon>
        <taxon>Actinomycetes</taxon>
        <taxon>Streptosporangiales</taxon>
        <taxon>Nocardiopsidaceae</taxon>
        <taxon>Nocardiopsis</taxon>
    </lineage>
</organism>
<proteinExistence type="predicted"/>
<feature type="chain" id="PRO_5045934194" description="DNA primase" evidence="2">
    <location>
        <begin position="27"/>
        <end position="95"/>
    </location>
</feature>
<sequence length="95" mass="10114">MPTTFHRARRLLAAGAIAGVAVFGVAACENTGEGGPVDTEETSEEPMEDGTEESGGMTDDMSEDDSMSEEPMEDDMSEEDPMDGEMSEEPMDDEG</sequence>
<keyword evidence="2" id="KW-0732">Signal</keyword>
<keyword evidence="4" id="KW-1185">Reference proteome</keyword>
<evidence type="ECO:0000313" key="4">
    <source>
        <dbReference type="Proteomes" id="UP000676079"/>
    </source>
</evidence>
<dbReference type="PROSITE" id="PS51257">
    <property type="entry name" value="PROKAR_LIPOPROTEIN"/>
    <property type="match status" value="1"/>
</dbReference>
<feature type="region of interest" description="Disordered" evidence="1">
    <location>
        <begin position="29"/>
        <end position="95"/>
    </location>
</feature>
<reference evidence="3 4" key="1">
    <citation type="submission" date="2021-05" db="EMBL/GenBank/DDBJ databases">
        <title>Direct Submission.</title>
        <authorList>
            <person name="Li K."/>
            <person name="Gao J."/>
        </authorList>
    </citation>
    <scope>NUCLEOTIDE SEQUENCE [LARGE SCALE GENOMIC DNA]</scope>
    <source>
        <strain evidence="3 4">Mg02</strain>
    </source>
</reference>
<evidence type="ECO:0000313" key="3">
    <source>
        <dbReference type="EMBL" id="QUX22853.1"/>
    </source>
</evidence>
<dbReference type="RefSeq" id="WP_220564065.1">
    <property type="nucleotide sequence ID" value="NZ_CP074133.1"/>
</dbReference>
<accession>A0ABX8BR24</accession>
<evidence type="ECO:0000256" key="1">
    <source>
        <dbReference type="SAM" id="MobiDB-lite"/>
    </source>
</evidence>
<protein>
    <recommendedName>
        <fullName evidence="5">DNA primase</fullName>
    </recommendedName>
</protein>
<name>A0ABX8BR24_9ACTN</name>
<feature type="compositionally biased region" description="Acidic residues" evidence="1">
    <location>
        <begin position="38"/>
        <end position="52"/>
    </location>
</feature>